<evidence type="ECO:0000259" key="5">
    <source>
        <dbReference type="Pfam" id="PF15915"/>
    </source>
</evidence>
<dbReference type="PANTHER" id="PTHR34236">
    <property type="entry name" value="DIMETHYL SULFOXIDE REDUCTASE TRANSCRIPTIONAL ACTIVATOR"/>
    <property type="match status" value="1"/>
</dbReference>
<dbReference type="Pfam" id="PF04967">
    <property type="entry name" value="HTH_10"/>
    <property type="match status" value="1"/>
</dbReference>
<dbReference type="EMBL" id="FOKW01000002">
    <property type="protein sequence ID" value="SFB82068.1"/>
    <property type="molecule type" value="Genomic_DNA"/>
</dbReference>
<name>A0A1I1E9T1_NATHA</name>
<dbReference type="RefSeq" id="WP_089785919.1">
    <property type="nucleotide sequence ID" value="NZ_FOKW01000002.1"/>
</dbReference>
<evidence type="ECO:0000256" key="1">
    <source>
        <dbReference type="ARBA" id="ARBA00023015"/>
    </source>
</evidence>
<accession>A0A1I1E9T1</accession>
<organism evidence="6 7">
    <name type="scientific">Natronobacterium haloterrestre</name>
    <name type="common">Halobiforma haloterrestris</name>
    <dbReference type="NCBI Taxonomy" id="148448"/>
    <lineage>
        <taxon>Archaea</taxon>
        <taxon>Methanobacteriati</taxon>
        <taxon>Methanobacteriota</taxon>
        <taxon>Stenosarchaea group</taxon>
        <taxon>Halobacteria</taxon>
        <taxon>Halobacteriales</taxon>
        <taxon>Natrialbaceae</taxon>
        <taxon>Natronobacterium</taxon>
    </lineage>
</organism>
<evidence type="ECO:0000256" key="2">
    <source>
        <dbReference type="ARBA" id="ARBA00023163"/>
    </source>
</evidence>
<dbReference type="Pfam" id="PF15915">
    <property type="entry name" value="BAT"/>
    <property type="match status" value="1"/>
</dbReference>
<keyword evidence="2" id="KW-0804">Transcription</keyword>
<dbReference type="PANTHER" id="PTHR34236:SF1">
    <property type="entry name" value="DIMETHYL SULFOXIDE REDUCTASE TRANSCRIPTIONAL ACTIVATOR"/>
    <property type="match status" value="1"/>
</dbReference>
<feature type="domain" description="HTH bat-type" evidence="4">
    <location>
        <begin position="161"/>
        <end position="212"/>
    </location>
</feature>
<feature type="domain" description="Bacterioopsin transcriptional activator GAF and HTH associated" evidence="5">
    <location>
        <begin position="5"/>
        <end position="139"/>
    </location>
</feature>
<evidence type="ECO:0000313" key="6">
    <source>
        <dbReference type="EMBL" id="SFB82068.1"/>
    </source>
</evidence>
<protein>
    <submittedName>
        <fullName evidence="6">Predicted DNA binding protein, contains HTH domain</fullName>
    </submittedName>
</protein>
<feature type="region of interest" description="Disordered" evidence="3">
    <location>
        <begin position="215"/>
        <end position="245"/>
    </location>
</feature>
<dbReference type="InterPro" id="IPR031803">
    <property type="entry name" value="BAT_GAF/HTH-assoc"/>
</dbReference>
<gene>
    <name evidence="6" type="ORF">SAMN05444422_102203</name>
</gene>
<evidence type="ECO:0000313" key="7">
    <source>
        <dbReference type="Proteomes" id="UP000199161"/>
    </source>
</evidence>
<keyword evidence="7" id="KW-1185">Reference proteome</keyword>
<reference evidence="7" key="1">
    <citation type="submission" date="2016-10" db="EMBL/GenBank/DDBJ databases">
        <authorList>
            <person name="Varghese N."/>
            <person name="Submissions S."/>
        </authorList>
    </citation>
    <scope>NUCLEOTIDE SEQUENCE [LARGE SCALE GENOMIC DNA]</scope>
    <source>
        <strain evidence="7">DSM 13078</strain>
    </source>
</reference>
<dbReference type="AlphaFoldDB" id="A0A1I1E9T1"/>
<sequence>MSTILEFRLPLAAFPLGVAIEREPSRRVELERIVPTDETALPFFWVWGKTERDAFESDLRERRAVRELEEVSRTDEGRLYRARWNAEIEGFVRGVTEIGGTILRGRGTEEGWRVAIRFGERAAVSRFREYCREHDVSITVDRIYTAAETGTEAGTDGGYELTDEQRETVRRAYEAGYFRQPRGVTQTELAAEFGLSQRAISRRLHRGLSRLVGSTVGADLEEADADTDRDGDANGDGDRGPENAS</sequence>
<dbReference type="OrthoDB" id="202021at2157"/>
<proteinExistence type="predicted"/>
<dbReference type="InterPro" id="IPR007050">
    <property type="entry name" value="HTH_bacterioopsin"/>
</dbReference>
<feature type="compositionally biased region" description="Basic and acidic residues" evidence="3">
    <location>
        <begin position="226"/>
        <end position="245"/>
    </location>
</feature>
<evidence type="ECO:0000256" key="3">
    <source>
        <dbReference type="SAM" id="MobiDB-lite"/>
    </source>
</evidence>
<dbReference type="Proteomes" id="UP000199161">
    <property type="component" value="Unassembled WGS sequence"/>
</dbReference>
<evidence type="ECO:0000259" key="4">
    <source>
        <dbReference type="Pfam" id="PF04967"/>
    </source>
</evidence>
<keyword evidence="1" id="KW-0805">Transcription regulation</keyword>